<dbReference type="AlphaFoldDB" id="A0A150QDI5"/>
<accession>A0A150QDI5</accession>
<dbReference type="EMBL" id="JEMA01000789">
    <property type="protein sequence ID" value="KYF65922.1"/>
    <property type="molecule type" value="Genomic_DNA"/>
</dbReference>
<dbReference type="RefSeq" id="WP_061610855.1">
    <property type="nucleotide sequence ID" value="NZ_JEMA01000789.1"/>
</dbReference>
<dbReference type="OrthoDB" id="5479728at2"/>
<dbReference type="Gene3D" id="2.60.120.380">
    <property type="match status" value="4"/>
</dbReference>
<feature type="signal peptide" evidence="2">
    <location>
        <begin position="1"/>
        <end position="26"/>
    </location>
</feature>
<proteinExistence type="predicted"/>
<keyword evidence="1 2" id="KW-0732">Signal</keyword>
<dbReference type="InterPro" id="IPR006969">
    <property type="entry name" value="Stig-like"/>
</dbReference>
<evidence type="ECO:0000256" key="2">
    <source>
        <dbReference type="SAM" id="SignalP"/>
    </source>
</evidence>
<organism evidence="3 4">
    <name type="scientific">Sorangium cellulosum</name>
    <name type="common">Polyangium cellulosum</name>
    <dbReference type="NCBI Taxonomy" id="56"/>
    <lineage>
        <taxon>Bacteria</taxon>
        <taxon>Pseudomonadati</taxon>
        <taxon>Myxococcota</taxon>
        <taxon>Polyangia</taxon>
        <taxon>Polyangiales</taxon>
        <taxon>Polyangiaceae</taxon>
        <taxon>Sorangium</taxon>
    </lineage>
</organism>
<dbReference type="Pfam" id="PF04885">
    <property type="entry name" value="Stig1"/>
    <property type="match status" value="1"/>
</dbReference>
<name>A0A150QDI5_SORCE</name>
<dbReference type="PANTHER" id="PTHR33227:SF48">
    <property type="entry name" value="STIGMA-SPECIFIC STIG1-LIKE PROTEIN 4"/>
    <property type="match status" value="1"/>
</dbReference>
<comment type="caution">
    <text evidence="3">The sequence shown here is derived from an EMBL/GenBank/DDBJ whole genome shotgun (WGS) entry which is preliminary data.</text>
</comment>
<evidence type="ECO:0000256" key="1">
    <source>
        <dbReference type="ARBA" id="ARBA00022729"/>
    </source>
</evidence>
<dbReference type="NCBIfam" id="NF041328">
    <property type="entry name" value="C_rich_MXAN6577"/>
    <property type="match status" value="1"/>
</dbReference>
<evidence type="ECO:0000313" key="3">
    <source>
        <dbReference type="EMBL" id="KYF65922.1"/>
    </source>
</evidence>
<dbReference type="Proteomes" id="UP000075260">
    <property type="component" value="Unassembled WGS sequence"/>
</dbReference>
<dbReference type="PANTHER" id="PTHR33227">
    <property type="entry name" value="STIGMA-SPECIFIC STIG1-LIKE PROTEIN 3"/>
    <property type="match status" value="1"/>
</dbReference>
<reference evidence="3 4" key="1">
    <citation type="submission" date="2014-02" db="EMBL/GenBank/DDBJ databases">
        <title>The small core and large imbalanced accessory genome model reveals a collaborative survival strategy of Sorangium cellulosum strains in nature.</title>
        <authorList>
            <person name="Han K."/>
            <person name="Peng R."/>
            <person name="Blom J."/>
            <person name="Li Y.-Z."/>
        </authorList>
    </citation>
    <scope>NUCLEOTIDE SEQUENCE [LARGE SCALE GENOMIC DNA]</scope>
    <source>
        <strain evidence="3 4">So0008-312</strain>
    </source>
</reference>
<gene>
    <name evidence="3" type="ORF">BE15_23560</name>
</gene>
<evidence type="ECO:0000313" key="4">
    <source>
        <dbReference type="Proteomes" id="UP000075260"/>
    </source>
</evidence>
<protein>
    <recommendedName>
        <fullName evidence="5">Tryptophan synthase alpha chain</fullName>
    </recommendedName>
</protein>
<feature type="chain" id="PRO_5007566871" description="Tryptophan synthase alpha chain" evidence="2">
    <location>
        <begin position="27"/>
        <end position="841"/>
    </location>
</feature>
<sequence length="841" mass="83912">MNKSGLRLRPTLSSAALLLVAGVVLAASCAEGDSQPSACTGGQSQCDGQCVDIQTSAEHCGACGDACGEGQQCTDGRCERGGEGGSGGAGGGGGEGGDDEECDEEETACGARCVNVQTDARNCGDCDVQCDAGELCVEGACACADGLMECDGACVDVQSDRAHCGSCGSSCAPNQLCVEGACSCSAELTDCDGACANLQTSELHCGSCGNACERGAFCQAGACTCVVGTHEELGDTFPQVVTGTTVGGETNYGLACVAAGGSERVYRFTPSEAGTYTMDTSGSTFDTALGVVGATTCGQLACNDDIDTDTAQSKVRAVIDADQSVLIVVTGFAGAEGDFTLNLSKAGPPICPSGDVGDTLPKVFTGDTALLGDAITPSCGQPGGPDASYTFTAPADGKYVFDTFDSGYNTVLELRDGDCNGGVIACNNDSRGGAQSRIAAELRAGQTVVVIVDGFEGAGGPYTLHVSEWAPPECPTMDLGSTYPQTVTGNTSGLDNYLVAPCATDNAPEVTYSFTAPVAGRYTFDTIGSAFDTVLHVHEGSCDGPSLACDDNGAPSSKSKVVTPLAEGQTVYVAVDGAYSASGAYTLNVSGIAAPACPANTLEAAVPQAVTGTTADLGDFVGAPCGAAGGAEQTYGFTAPSDGVYIFDTFGSSFDTVVHVHDGTCGGASLGCNDNTAGLQSRVAVPLVAGQAVVAVVDGSGPAASGAFHLNITLFEGNATCDNPIDLGSTVPQTATGPTLLQPNSGAPSCTASSGNDRVYRFTAPADGTYIIDTVSSTFDTVLHVHDGESCAGAELACNDNTSGVASRVSVTLTAGQVITIVGDSRPSSSGNLTLHITAAP</sequence>
<dbReference type="PROSITE" id="PS51257">
    <property type="entry name" value="PROKAR_LIPOPROTEIN"/>
    <property type="match status" value="1"/>
</dbReference>
<evidence type="ECO:0008006" key="5">
    <source>
        <dbReference type="Google" id="ProtNLM"/>
    </source>
</evidence>